<dbReference type="Proteomes" id="UP000293852">
    <property type="component" value="Unassembled WGS sequence"/>
</dbReference>
<protein>
    <recommendedName>
        <fullName evidence="4">Integral membrane protein</fullName>
    </recommendedName>
</protein>
<organism evidence="2 3">
    <name type="scientific">Xylanimonas ulmi</name>
    <dbReference type="NCBI Taxonomy" id="228973"/>
    <lineage>
        <taxon>Bacteria</taxon>
        <taxon>Bacillati</taxon>
        <taxon>Actinomycetota</taxon>
        <taxon>Actinomycetes</taxon>
        <taxon>Micrococcales</taxon>
        <taxon>Promicromonosporaceae</taxon>
        <taxon>Xylanimonas</taxon>
    </lineage>
</organism>
<dbReference type="RefSeq" id="WP_130412425.1">
    <property type="nucleotide sequence ID" value="NZ_SGWX01000001.1"/>
</dbReference>
<gene>
    <name evidence="2" type="ORF">EV386_0734</name>
</gene>
<sequence length="119" mass="12663">MVLPLLLVLVALCLALAAWALVFVVRDRAVVLRQLFGAAAVEAVLIVQAVVAGVKQAAGGHDVDGPLFWGYVATALVLLPIAAAWAFAERTKWSSVVLLVAALTVGFLTLRMWQIWEAA</sequence>
<feature type="transmembrane region" description="Helical" evidence="1">
    <location>
        <begin position="93"/>
        <end position="113"/>
    </location>
</feature>
<evidence type="ECO:0000313" key="3">
    <source>
        <dbReference type="Proteomes" id="UP000293852"/>
    </source>
</evidence>
<reference evidence="2 3" key="1">
    <citation type="submission" date="2019-02" db="EMBL/GenBank/DDBJ databases">
        <title>Sequencing the genomes of 1000 actinobacteria strains.</title>
        <authorList>
            <person name="Klenk H.-P."/>
        </authorList>
    </citation>
    <scope>NUCLEOTIDE SEQUENCE [LARGE SCALE GENOMIC DNA]</scope>
    <source>
        <strain evidence="2 3">DSM 16932</strain>
    </source>
</reference>
<name>A0A4Q7LYU0_9MICO</name>
<evidence type="ECO:0000313" key="2">
    <source>
        <dbReference type="EMBL" id="RZS60476.1"/>
    </source>
</evidence>
<keyword evidence="1" id="KW-0472">Membrane</keyword>
<feature type="transmembrane region" description="Helical" evidence="1">
    <location>
        <begin position="66"/>
        <end position="87"/>
    </location>
</feature>
<keyword evidence="3" id="KW-1185">Reference proteome</keyword>
<keyword evidence="1" id="KW-0812">Transmembrane</keyword>
<dbReference type="EMBL" id="SGWX01000001">
    <property type="protein sequence ID" value="RZS60476.1"/>
    <property type="molecule type" value="Genomic_DNA"/>
</dbReference>
<accession>A0A4Q7LYU0</accession>
<comment type="caution">
    <text evidence="2">The sequence shown here is derived from an EMBL/GenBank/DDBJ whole genome shotgun (WGS) entry which is preliminary data.</text>
</comment>
<evidence type="ECO:0008006" key="4">
    <source>
        <dbReference type="Google" id="ProtNLM"/>
    </source>
</evidence>
<dbReference type="AlphaFoldDB" id="A0A4Q7LYU0"/>
<proteinExistence type="predicted"/>
<keyword evidence="1" id="KW-1133">Transmembrane helix</keyword>
<evidence type="ECO:0000256" key="1">
    <source>
        <dbReference type="SAM" id="Phobius"/>
    </source>
</evidence>
<feature type="transmembrane region" description="Helical" evidence="1">
    <location>
        <begin position="36"/>
        <end position="54"/>
    </location>
</feature>
<dbReference type="OrthoDB" id="5197832at2"/>